<dbReference type="GO" id="GO:0006629">
    <property type="term" value="P:lipid metabolic process"/>
    <property type="evidence" value="ECO:0007669"/>
    <property type="project" value="InterPro"/>
</dbReference>
<keyword evidence="2" id="KW-0472">Membrane</keyword>
<dbReference type="SUPFAM" id="SSF53474">
    <property type="entry name" value="alpha/beta-Hydrolases"/>
    <property type="match status" value="3"/>
</dbReference>
<evidence type="ECO:0000256" key="1">
    <source>
        <dbReference type="ARBA" id="ARBA00022801"/>
    </source>
</evidence>
<feature type="domain" description="Fungal lipase-type" evidence="3">
    <location>
        <begin position="206"/>
        <end position="367"/>
    </location>
</feature>
<dbReference type="PANTHER" id="PTHR46086">
    <property type="entry name" value="ALPHA/BETA-HYDROLASES SUPERFAMILY PROTEIN"/>
    <property type="match status" value="1"/>
</dbReference>
<dbReference type="EMBL" id="JANJYI010000003">
    <property type="protein sequence ID" value="KAK2657480.1"/>
    <property type="molecule type" value="Genomic_DNA"/>
</dbReference>
<dbReference type="GO" id="GO:0004806">
    <property type="term" value="F:triacylglycerol lipase activity"/>
    <property type="evidence" value="ECO:0007669"/>
    <property type="project" value="InterPro"/>
</dbReference>
<keyword evidence="2" id="KW-1133">Transmembrane helix</keyword>
<evidence type="ECO:0000313" key="4">
    <source>
        <dbReference type="EMBL" id="KAK2657480.1"/>
    </source>
</evidence>
<reference evidence="4" key="1">
    <citation type="journal article" date="2023" name="Plant J.">
        <title>Genome sequences and population genomics provide insights into the demographic history, inbreeding, and mutation load of two 'living fossil' tree species of Dipteronia.</title>
        <authorList>
            <person name="Feng Y."/>
            <person name="Comes H.P."/>
            <person name="Chen J."/>
            <person name="Zhu S."/>
            <person name="Lu R."/>
            <person name="Zhang X."/>
            <person name="Li P."/>
            <person name="Qiu J."/>
            <person name="Olsen K.M."/>
            <person name="Qiu Y."/>
        </authorList>
    </citation>
    <scope>NUCLEOTIDE SEQUENCE</scope>
    <source>
        <strain evidence="4">KIB01</strain>
    </source>
</reference>
<dbReference type="Proteomes" id="UP001280121">
    <property type="component" value="Unassembled WGS sequence"/>
</dbReference>
<dbReference type="InterPro" id="IPR002921">
    <property type="entry name" value="Fungal_lipase-type"/>
</dbReference>
<feature type="domain" description="Fungal lipase-type" evidence="3">
    <location>
        <begin position="1123"/>
        <end position="1281"/>
    </location>
</feature>
<dbReference type="PANTHER" id="PTHR46086:SF17">
    <property type="entry name" value="ALPHA_BETA-HYDROLASES SUPERFAMILY PROTEIN"/>
    <property type="match status" value="1"/>
</dbReference>
<organism evidence="4 5">
    <name type="scientific">Dipteronia dyeriana</name>
    <dbReference type="NCBI Taxonomy" id="168575"/>
    <lineage>
        <taxon>Eukaryota</taxon>
        <taxon>Viridiplantae</taxon>
        <taxon>Streptophyta</taxon>
        <taxon>Embryophyta</taxon>
        <taxon>Tracheophyta</taxon>
        <taxon>Spermatophyta</taxon>
        <taxon>Magnoliopsida</taxon>
        <taxon>eudicotyledons</taxon>
        <taxon>Gunneridae</taxon>
        <taxon>Pentapetalae</taxon>
        <taxon>rosids</taxon>
        <taxon>malvids</taxon>
        <taxon>Sapindales</taxon>
        <taxon>Sapindaceae</taxon>
        <taxon>Hippocastanoideae</taxon>
        <taxon>Acereae</taxon>
        <taxon>Dipteronia</taxon>
    </lineage>
</organism>
<comment type="caution">
    <text evidence="4">The sequence shown here is derived from an EMBL/GenBank/DDBJ whole genome shotgun (WGS) entry which is preliminary data.</text>
</comment>
<name>A0AAD9XDG3_9ROSI</name>
<proteinExistence type="predicted"/>
<dbReference type="InterPro" id="IPR029058">
    <property type="entry name" value="AB_hydrolase_fold"/>
</dbReference>
<sequence>MAMADCDKGFSCNFMLLKPEEVKFLDLFRILFSSDIEKSKFVDSSEGSTEEYCFRRRWLMFISIIAQKFLLFVATPLSWIGSGIEFILNLLSVNRNLGVLLLNLVRGRMIMPDKTSAKFISFIGNLDKRVKLDSGIKHGDGRYFATLSMMASKAAYENRAYIETTVRDHWKMEYLGFYDYWNDFQDKATTQAFLLRDKNDDHDTIVVSFRGTEAFDADAWCSDFDISWYEIKGVGRIHGGFMKALGLQKNTGWPKDDKNVPLPRTEPLAYYAIKEILIKELTKNDGTKYVLTGHSLGGALAILFPSVAILHEEKLLLERLEGVYTFGQPRVGDGKFGEFMEKKLRDNGVRYFRFVYSNDMVPRLPYDDTALMFKHFGTCIYYNRHYIGKVVEEEPNKNYFSPLLAIPMMMDAWLELIRSFTIFYTKGPDYREGWFLKVFRVIGLVIPGVSAHSTQDYVNATRLGSSDVFLPPGDGTVVINYMVLNPEEVGLFDLINMLFSSNIEKRKFVDSSEVEENDFWRRWIMFISIVVQKLLLFFAKPMSIFGSAIEFFLNLLSVNSNLASLLLNLVQGKVTMTDKNSASFLSFIGNVDKRVKLDSSIKPGDNERYFGALSMMASKVAYENKAFIETVVTNHWKMEFLGSYDYWNDYQEKATTQAFISYDKNEVQDTIVVSFRGTEPFDADAWCSDFDLSWYEIDGLGKIHGGFMKALGLQKSKGWPKEISKQEPSCRPLPLAYYAIRDMLRELLSKNERAKFILTGHSLGGAMAILFPAILALHEETWLLKRLEGVYTFGQPRVGDDKFVEVMEKKFKEHEVKYFRFVYCNDIVPRLPFDNSELMFKHFGKCLYFNSLYQGKVVEEEPNKNYFSPLYTIPMRLNSVKELIRSFTLAYKKGPDYREGGLLRVFRIIGLVVPGISAHSTQDYVNSTRLGSADVLSHPKTFLCGLIGILVSSDIACKAFLKIPTGKEENLKDRWIMFMCLFGQKLLQFFSVPMSKLGSALEKWLNILSSNHNLILLLLRVLQGKVVVPEKTGHKYLSVIGHLDRRVELDKNIKHGDCRYYAMLCAMASKLSYENKAVVEKTVQDCWKMELLGYYDFWNDYQRKATTQGFMFQDKISDPDTIIIAFRGTETFDADAWCTDMDLSWYEFDMGKIHEGFMKALGLVINQGWPKEYEQDSRKPLAYYKLREELKKFLKQNSRTKFILTGHSQGGALAILFPAVLAFHEEIQLLERLEGVYTFGQPRVGDETFKNFMENQLDKYYNFKYLRFVYCNDMIPRLPYDDSMFLFKHFGTCLYYNSCYEGKIVEEEPDKNYVQFAKKMIQQFLNACWELLRSFMIPYMEGLDYEETGFLKFARFLGLVFPGLAAHNPQDYVNLTRLGFPEYIIIQASNKIYRKD</sequence>
<evidence type="ECO:0000256" key="2">
    <source>
        <dbReference type="SAM" id="Phobius"/>
    </source>
</evidence>
<dbReference type="Pfam" id="PF01764">
    <property type="entry name" value="Lipase_3"/>
    <property type="match status" value="3"/>
</dbReference>
<dbReference type="InterPro" id="IPR044819">
    <property type="entry name" value="OBL-like"/>
</dbReference>
<dbReference type="CDD" id="cd00519">
    <property type="entry name" value="Lipase_3"/>
    <property type="match status" value="3"/>
</dbReference>
<keyword evidence="1" id="KW-0378">Hydrolase</keyword>
<gene>
    <name evidence="4" type="ORF">Ddye_010532</name>
</gene>
<evidence type="ECO:0000259" key="3">
    <source>
        <dbReference type="Pfam" id="PF01764"/>
    </source>
</evidence>
<feature type="transmembrane region" description="Helical" evidence="2">
    <location>
        <begin position="58"/>
        <end position="80"/>
    </location>
</feature>
<dbReference type="Gene3D" id="3.40.50.1820">
    <property type="entry name" value="alpha/beta hydrolase"/>
    <property type="match status" value="3"/>
</dbReference>
<feature type="domain" description="Fungal lipase-type" evidence="3">
    <location>
        <begin position="672"/>
        <end position="834"/>
    </location>
</feature>
<protein>
    <recommendedName>
        <fullName evidence="3">Fungal lipase-type domain-containing protein</fullName>
    </recommendedName>
</protein>
<evidence type="ECO:0000313" key="5">
    <source>
        <dbReference type="Proteomes" id="UP001280121"/>
    </source>
</evidence>
<accession>A0AAD9XDG3</accession>
<keyword evidence="2" id="KW-0812">Transmembrane</keyword>
<keyword evidence="5" id="KW-1185">Reference proteome</keyword>